<name>A0A8X6NFV0_NEPPI</name>
<accession>A0A8X6NFV0</accession>
<organism evidence="1 2">
    <name type="scientific">Nephila pilipes</name>
    <name type="common">Giant wood spider</name>
    <name type="synonym">Nephila maculata</name>
    <dbReference type="NCBI Taxonomy" id="299642"/>
    <lineage>
        <taxon>Eukaryota</taxon>
        <taxon>Metazoa</taxon>
        <taxon>Ecdysozoa</taxon>
        <taxon>Arthropoda</taxon>
        <taxon>Chelicerata</taxon>
        <taxon>Arachnida</taxon>
        <taxon>Araneae</taxon>
        <taxon>Araneomorphae</taxon>
        <taxon>Entelegynae</taxon>
        <taxon>Araneoidea</taxon>
        <taxon>Nephilidae</taxon>
        <taxon>Nephila</taxon>
    </lineage>
</organism>
<reference evidence="1" key="1">
    <citation type="submission" date="2020-08" db="EMBL/GenBank/DDBJ databases">
        <title>Multicomponent nature underlies the extraordinary mechanical properties of spider dragline silk.</title>
        <authorList>
            <person name="Kono N."/>
            <person name="Nakamura H."/>
            <person name="Mori M."/>
            <person name="Yoshida Y."/>
            <person name="Ohtoshi R."/>
            <person name="Malay A.D."/>
            <person name="Moran D.A.P."/>
            <person name="Tomita M."/>
            <person name="Numata K."/>
            <person name="Arakawa K."/>
        </authorList>
    </citation>
    <scope>NUCLEOTIDE SEQUENCE</scope>
</reference>
<dbReference type="AlphaFoldDB" id="A0A8X6NFV0"/>
<keyword evidence="2" id="KW-1185">Reference proteome</keyword>
<sequence>MMRKKYRLLEIFPNSYPSTACSYFDISTSKLPLSRAIRMVVLSVPFCLRNWNLASVFYENREIQFILIFDGCFGNSHGIFLELETLKAGELADSLLTDSLFGDNQSELLLLASPSRGTKFLGRKVF</sequence>
<comment type="caution">
    <text evidence="1">The sequence shown here is derived from an EMBL/GenBank/DDBJ whole genome shotgun (WGS) entry which is preliminary data.</text>
</comment>
<gene>
    <name evidence="1" type="ORF">NPIL_345161</name>
</gene>
<evidence type="ECO:0000313" key="2">
    <source>
        <dbReference type="Proteomes" id="UP000887013"/>
    </source>
</evidence>
<dbReference type="EMBL" id="BMAW01103853">
    <property type="protein sequence ID" value="GFT11280.1"/>
    <property type="molecule type" value="Genomic_DNA"/>
</dbReference>
<dbReference type="Proteomes" id="UP000887013">
    <property type="component" value="Unassembled WGS sequence"/>
</dbReference>
<protein>
    <submittedName>
        <fullName evidence="1">Uncharacterized protein</fullName>
    </submittedName>
</protein>
<evidence type="ECO:0000313" key="1">
    <source>
        <dbReference type="EMBL" id="GFT11280.1"/>
    </source>
</evidence>
<proteinExistence type="predicted"/>